<reference evidence="2" key="1">
    <citation type="submission" date="2021-02" db="EMBL/GenBank/DDBJ databases">
        <authorList>
            <person name="Nowell W R."/>
        </authorList>
    </citation>
    <scope>NUCLEOTIDE SEQUENCE</scope>
    <source>
        <strain evidence="2">Ploen Becks lab</strain>
    </source>
</reference>
<keyword evidence="3" id="KW-1185">Reference proteome</keyword>
<evidence type="ECO:0000313" key="3">
    <source>
        <dbReference type="Proteomes" id="UP000663879"/>
    </source>
</evidence>
<evidence type="ECO:0000259" key="1">
    <source>
        <dbReference type="PROSITE" id="PS50878"/>
    </source>
</evidence>
<comment type="caution">
    <text evidence="2">The sequence shown here is derived from an EMBL/GenBank/DDBJ whole genome shotgun (WGS) entry which is preliminary data.</text>
</comment>
<dbReference type="Pfam" id="PF00078">
    <property type="entry name" value="RVT_1"/>
    <property type="match status" value="1"/>
</dbReference>
<dbReference type="PANTHER" id="PTHR33332">
    <property type="entry name" value="REVERSE TRANSCRIPTASE DOMAIN-CONTAINING PROTEIN"/>
    <property type="match status" value="1"/>
</dbReference>
<feature type="non-terminal residue" evidence="2">
    <location>
        <position position="1"/>
    </location>
</feature>
<dbReference type="InterPro" id="IPR000477">
    <property type="entry name" value="RT_dom"/>
</dbReference>
<accession>A0A814P538</accession>
<sequence length="157" mass="17928">MFNYSIFSWEIPNDWKTAIVTPLYKNKGSIDDINNYRGISVLPPPFDAVDQKLLILKLRKYGFSDSAISLLLNYFLNRTQYMKIDDVLSDAKHIKLGVPQGSVLGPLLFLIYINDLVEFLSNFKVKLFADDTTLIKSGNDLSDLIDDFKKSIKQLIT</sequence>
<dbReference type="AlphaFoldDB" id="A0A814P538"/>
<organism evidence="2 3">
    <name type="scientific">Brachionus calyciflorus</name>
    <dbReference type="NCBI Taxonomy" id="104777"/>
    <lineage>
        <taxon>Eukaryota</taxon>
        <taxon>Metazoa</taxon>
        <taxon>Spiralia</taxon>
        <taxon>Gnathifera</taxon>
        <taxon>Rotifera</taxon>
        <taxon>Eurotatoria</taxon>
        <taxon>Monogononta</taxon>
        <taxon>Pseudotrocha</taxon>
        <taxon>Ploima</taxon>
        <taxon>Brachionidae</taxon>
        <taxon>Brachionus</taxon>
    </lineage>
</organism>
<name>A0A814P538_9BILA</name>
<dbReference type="OrthoDB" id="410381at2759"/>
<proteinExistence type="predicted"/>
<dbReference type="Proteomes" id="UP000663879">
    <property type="component" value="Unassembled WGS sequence"/>
</dbReference>
<dbReference type="PROSITE" id="PS50878">
    <property type="entry name" value="RT_POL"/>
    <property type="match status" value="1"/>
</dbReference>
<evidence type="ECO:0000313" key="2">
    <source>
        <dbReference type="EMBL" id="CAF1100896.1"/>
    </source>
</evidence>
<feature type="domain" description="Reverse transcriptase" evidence="1">
    <location>
        <begin position="1"/>
        <end position="157"/>
    </location>
</feature>
<dbReference type="EMBL" id="CAJNOC010007545">
    <property type="protein sequence ID" value="CAF1100896.1"/>
    <property type="molecule type" value="Genomic_DNA"/>
</dbReference>
<gene>
    <name evidence="2" type="ORF">OXX778_LOCUS21143</name>
</gene>
<protein>
    <recommendedName>
        <fullName evidence="1">Reverse transcriptase domain-containing protein</fullName>
    </recommendedName>
</protein>